<dbReference type="Pfam" id="PF00126">
    <property type="entry name" value="HTH_1"/>
    <property type="match status" value="1"/>
</dbReference>
<organism evidence="6 7">
    <name type="scientific">Anaerovorax odorimutans</name>
    <dbReference type="NCBI Taxonomy" id="109327"/>
    <lineage>
        <taxon>Bacteria</taxon>
        <taxon>Bacillati</taxon>
        <taxon>Bacillota</taxon>
        <taxon>Clostridia</taxon>
        <taxon>Peptostreptococcales</taxon>
        <taxon>Anaerovoracaceae</taxon>
        <taxon>Anaerovorax</taxon>
    </lineage>
</organism>
<dbReference type="Proteomes" id="UP001524502">
    <property type="component" value="Unassembled WGS sequence"/>
</dbReference>
<keyword evidence="7" id="KW-1185">Reference proteome</keyword>
<gene>
    <name evidence="6" type="ORF">NE619_14435</name>
</gene>
<accession>A0ABT1RRZ3</accession>
<dbReference type="Pfam" id="PF03466">
    <property type="entry name" value="LysR_substrate"/>
    <property type="match status" value="1"/>
</dbReference>
<feature type="domain" description="HTH lysR-type" evidence="5">
    <location>
        <begin position="1"/>
        <end position="58"/>
    </location>
</feature>
<comment type="caution">
    <text evidence="6">The sequence shown here is derived from an EMBL/GenBank/DDBJ whole genome shotgun (WGS) entry which is preliminary data.</text>
</comment>
<proteinExistence type="inferred from homology"/>
<dbReference type="SUPFAM" id="SSF53850">
    <property type="entry name" value="Periplasmic binding protein-like II"/>
    <property type="match status" value="1"/>
</dbReference>
<keyword evidence="2" id="KW-0805">Transcription regulation</keyword>
<protein>
    <submittedName>
        <fullName evidence="6">LysR family transcriptional regulator</fullName>
    </submittedName>
</protein>
<dbReference type="InterPro" id="IPR036388">
    <property type="entry name" value="WH-like_DNA-bd_sf"/>
</dbReference>
<evidence type="ECO:0000313" key="7">
    <source>
        <dbReference type="Proteomes" id="UP001524502"/>
    </source>
</evidence>
<dbReference type="InterPro" id="IPR005119">
    <property type="entry name" value="LysR_subst-bd"/>
</dbReference>
<dbReference type="InterPro" id="IPR000847">
    <property type="entry name" value="LysR_HTH_N"/>
</dbReference>
<dbReference type="CDD" id="cd05466">
    <property type="entry name" value="PBP2_LTTR_substrate"/>
    <property type="match status" value="1"/>
</dbReference>
<evidence type="ECO:0000259" key="5">
    <source>
        <dbReference type="PROSITE" id="PS50931"/>
    </source>
</evidence>
<evidence type="ECO:0000256" key="1">
    <source>
        <dbReference type="ARBA" id="ARBA00009437"/>
    </source>
</evidence>
<reference evidence="6 7" key="1">
    <citation type="submission" date="2022-06" db="EMBL/GenBank/DDBJ databases">
        <title>Isolation of gut microbiota from human fecal samples.</title>
        <authorList>
            <person name="Pamer E.G."/>
            <person name="Barat B."/>
            <person name="Waligurski E."/>
            <person name="Medina S."/>
            <person name="Paddock L."/>
            <person name="Mostad J."/>
        </authorList>
    </citation>
    <scope>NUCLEOTIDE SEQUENCE [LARGE SCALE GENOMIC DNA]</scope>
    <source>
        <strain evidence="6 7">SL.3.17</strain>
    </source>
</reference>
<dbReference type="PANTHER" id="PTHR30346:SF0">
    <property type="entry name" value="HCA OPERON TRANSCRIPTIONAL ACTIVATOR HCAR"/>
    <property type="match status" value="1"/>
</dbReference>
<name>A0ABT1RRZ3_9FIRM</name>
<evidence type="ECO:0000256" key="2">
    <source>
        <dbReference type="ARBA" id="ARBA00023015"/>
    </source>
</evidence>
<keyword evidence="4" id="KW-0804">Transcription</keyword>
<dbReference type="Gene3D" id="1.10.10.10">
    <property type="entry name" value="Winged helix-like DNA-binding domain superfamily/Winged helix DNA-binding domain"/>
    <property type="match status" value="1"/>
</dbReference>
<dbReference type="RefSeq" id="WP_256133117.1">
    <property type="nucleotide sequence ID" value="NZ_JANFXK010000018.1"/>
</dbReference>
<dbReference type="PROSITE" id="PS50931">
    <property type="entry name" value="HTH_LYSR"/>
    <property type="match status" value="1"/>
</dbReference>
<dbReference type="PANTHER" id="PTHR30346">
    <property type="entry name" value="TRANSCRIPTIONAL DUAL REGULATOR HCAR-RELATED"/>
    <property type="match status" value="1"/>
</dbReference>
<evidence type="ECO:0000313" key="6">
    <source>
        <dbReference type="EMBL" id="MCQ4637930.1"/>
    </source>
</evidence>
<evidence type="ECO:0000256" key="4">
    <source>
        <dbReference type="ARBA" id="ARBA00023163"/>
    </source>
</evidence>
<evidence type="ECO:0000256" key="3">
    <source>
        <dbReference type="ARBA" id="ARBA00023125"/>
    </source>
</evidence>
<keyword evidence="3" id="KW-0238">DNA-binding</keyword>
<dbReference type="Gene3D" id="3.40.190.290">
    <property type="match status" value="1"/>
</dbReference>
<dbReference type="SUPFAM" id="SSF46785">
    <property type="entry name" value="Winged helix' DNA-binding domain"/>
    <property type="match status" value="1"/>
</dbReference>
<comment type="similarity">
    <text evidence="1">Belongs to the LysR transcriptional regulatory family.</text>
</comment>
<dbReference type="EMBL" id="JANFXK010000018">
    <property type="protein sequence ID" value="MCQ4637930.1"/>
    <property type="molecule type" value="Genomic_DNA"/>
</dbReference>
<dbReference type="InterPro" id="IPR036390">
    <property type="entry name" value="WH_DNA-bd_sf"/>
</dbReference>
<sequence length="297" mass="33654">MNTEYYKVFLKVLETGNISKAAQQLGYTQSGVSHIISKLETQLELTLLYRERSGISITEQAKPLVPLMKSVLESERLIFKTAAEERESFLIRLVTIHSIAISWLPQMLSDFQTMLPAVRFEIIEKSKYPEIEDLIINGDVHCGFSVETNNPRIRFTPVFQDDYCVILPQKHPLTALKNISPDELKGYPFLLPEEGVTNKSLEDIIKQLNIKQDLTTNTLDDLMTLSLVEQGWGISIVPRLVADVSKSHVVIRTLDGPYYRTIAFALSEGSKATPVLKSFLDFIPQWISQHINSGMKK</sequence>